<keyword evidence="2" id="KW-0812">Transmembrane</keyword>
<reference evidence="4 5" key="1">
    <citation type="submission" date="2024-06" db="EMBL/GenBank/DDBJ databases">
        <authorList>
            <person name="Pan Q."/>
            <person name="Wen M."/>
            <person name="Jouanno E."/>
            <person name="Zahm M."/>
            <person name="Klopp C."/>
            <person name="Cabau C."/>
            <person name="Louis A."/>
            <person name="Berthelot C."/>
            <person name="Parey E."/>
            <person name="Roest Crollius H."/>
            <person name="Montfort J."/>
            <person name="Robinson-Rechavi M."/>
            <person name="Bouchez O."/>
            <person name="Lampietro C."/>
            <person name="Lopez Roques C."/>
            <person name="Donnadieu C."/>
            <person name="Postlethwait J."/>
            <person name="Bobe J."/>
            <person name="Verreycken H."/>
            <person name="Guiguen Y."/>
        </authorList>
    </citation>
    <scope>NUCLEOTIDE SEQUENCE [LARGE SCALE GENOMIC DNA]</scope>
    <source>
        <strain evidence="4">Up_M1</strain>
        <tissue evidence="4">Testis</tissue>
    </source>
</reference>
<evidence type="ECO:0000313" key="4">
    <source>
        <dbReference type="EMBL" id="KAL0970606.1"/>
    </source>
</evidence>
<proteinExistence type="predicted"/>
<evidence type="ECO:0000256" key="3">
    <source>
        <dbReference type="SAM" id="SignalP"/>
    </source>
</evidence>
<keyword evidence="5" id="KW-1185">Reference proteome</keyword>
<keyword evidence="3" id="KW-0732">Signal</keyword>
<gene>
    <name evidence="4" type="ORF">UPYG_G00244360</name>
</gene>
<feature type="region of interest" description="Disordered" evidence="1">
    <location>
        <begin position="74"/>
        <end position="98"/>
    </location>
</feature>
<comment type="caution">
    <text evidence="4">The sequence shown here is derived from an EMBL/GenBank/DDBJ whole genome shotgun (WGS) entry which is preliminary data.</text>
</comment>
<protein>
    <submittedName>
        <fullName evidence="4">Uncharacterized protein</fullName>
    </submittedName>
</protein>
<organism evidence="4 5">
    <name type="scientific">Umbra pygmaea</name>
    <name type="common">Eastern mudminnow</name>
    <dbReference type="NCBI Taxonomy" id="75934"/>
    <lineage>
        <taxon>Eukaryota</taxon>
        <taxon>Metazoa</taxon>
        <taxon>Chordata</taxon>
        <taxon>Craniata</taxon>
        <taxon>Vertebrata</taxon>
        <taxon>Euteleostomi</taxon>
        <taxon>Actinopterygii</taxon>
        <taxon>Neopterygii</taxon>
        <taxon>Teleostei</taxon>
        <taxon>Protacanthopterygii</taxon>
        <taxon>Esociformes</taxon>
        <taxon>Umbridae</taxon>
        <taxon>Umbra</taxon>
    </lineage>
</organism>
<evidence type="ECO:0000256" key="2">
    <source>
        <dbReference type="SAM" id="Phobius"/>
    </source>
</evidence>
<keyword evidence="2" id="KW-1133">Transmembrane helix</keyword>
<feature type="chain" id="PRO_5044801812" evidence="3">
    <location>
        <begin position="20"/>
        <end position="306"/>
    </location>
</feature>
<feature type="region of interest" description="Disordered" evidence="1">
    <location>
        <begin position="235"/>
        <end position="265"/>
    </location>
</feature>
<feature type="signal peptide" evidence="3">
    <location>
        <begin position="1"/>
        <end position="19"/>
    </location>
</feature>
<keyword evidence="2" id="KW-0472">Membrane</keyword>
<sequence>MPLFWSHVLGVLVLSTVRADDPVTDEKFQTTNKSIVEVASYSTTLASGNDSETTPIDHSSPIVTEHVTAAKTPVSPLYDTNNSGGVSHGKQADNNSTVGDKNTTRFLITAINSTVTTATVSSVANTSQSQTWTSSLSAVTTATILNSAPGTTRNEKAGFVILFLILFAILCLGVLLYFLRKKSRKYSFDLQRPGYDHETPLTCMEQPGTFEPTKENPGEFEYASADVVDVNHQGVVTNGSAGSPMTPGGNGSTEETGEKQDDVDGNSFNNLCCSEITLTPPIKRVGFSLDLDLNDRQSDQSDTGED</sequence>
<evidence type="ECO:0000256" key="1">
    <source>
        <dbReference type="SAM" id="MobiDB-lite"/>
    </source>
</evidence>
<dbReference type="EMBL" id="JAGEUA010000007">
    <property type="protein sequence ID" value="KAL0970606.1"/>
    <property type="molecule type" value="Genomic_DNA"/>
</dbReference>
<dbReference type="Proteomes" id="UP001557470">
    <property type="component" value="Unassembled WGS sequence"/>
</dbReference>
<accession>A0ABD0WHM1</accession>
<feature type="transmembrane region" description="Helical" evidence="2">
    <location>
        <begin position="157"/>
        <end position="179"/>
    </location>
</feature>
<evidence type="ECO:0000313" key="5">
    <source>
        <dbReference type="Proteomes" id="UP001557470"/>
    </source>
</evidence>
<name>A0ABD0WHM1_UMBPY</name>
<dbReference type="AlphaFoldDB" id="A0ABD0WHM1"/>